<reference evidence="2 3" key="1">
    <citation type="submission" date="2018-11" db="EMBL/GenBank/DDBJ databases">
        <title>Sequencing the genomes of 1000 actinobacteria strains.</title>
        <authorList>
            <person name="Klenk H.-P."/>
        </authorList>
    </citation>
    <scope>NUCLEOTIDE SEQUENCE [LARGE SCALE GENOMIC DNA]</scope>
    <source>
        <strain evidence="2 3">DSM 44231</strain>
    </source>
</reference>
<keyword evidence="1" id="KW-0472">Membrane</keyword>
<gene>
    <name evidence="2" type="ORF">EDD40_4355</name>
</gene>
<dbReference type="EMBL" id="RJKM01000001">
    <property type="protein sequence ID" value="ROP38987.1"/>
    <property type="molecule type" value="Genomic_DNA"/>
</dbReference>
<proteinExistence type="predicted"/>
<keyword evidence="1" id="KW-1133">Transmembrane helix</keyword>
<sequence>MPLLLVYMAFVLVATVVVFTISGLIYVVENFWWALLLLLVAGIIWLYRHHPGVRAKRALRAAVSRGQEQREHIRDATWRAKADMDRIARDWKRRS</sequence>
<evidence type="ECO:0000256" key="1">
    <source>
        <dbReference type="SAM" id="Phobius"/>
    </source>
</evidence>
<keyword evidence="1" id="KW-0812">Transmembrane</keyword>
<dbReference type="AlphaFoldDB" id="A0A3N1H8Y1"/>
<keyword evidence="3" id="KW-1185">Reference proteome</keyword>
<feature type="transmembrane region" description="Helical" evidence="1">
    <location>
        <begin position="31"/>
        <end position="47"/>
    </location>
</feature>
<name>A0A3N1H8Y1_9PSEU</name>
<dbReference type="Proteomes" id="UP000268727">
    <property type="component" value="Unassembled WGS sequence"/>
</dbReference>
<organism evidence="2 3">
    <name type="scientific">Saccharothrix texasensis</name>
    <dbReference type="NCBI Taxonomy" id="103734"/>
    <lineage>
        <taxon>Bacteria</taxon>
        <taxon>Bacillati</taxon>
        <taxon>Actinomycetota</taxon>
        <taxon>Actinomycetes</taxon>
        <taxon>Pseudonocardiales</taxon>
        <taxon>Pseudonocardiaceae</taxon>
        <taxon>Saccharothrix</taxon>
    </lineage>
</organism>
<protein>
    <submittedName>
        <fullName evidence="2">Uncharacterized protein</fullName>
    </submittedName>
</protein>
<accession>A0A3N1H8Y1</accession>
<evidence type="ECO:0000313" key="3">
    <source>
        <dbReference type="Proteomes" id="UP000268727"/>
    </source>
</evidence>
<comment type="caution">
    <text evidence="2">The sequence shown here is derived from an EMBL/GenBank/DDBJ whole genome shotgun (WGS) entry which is preliminary data.</text>
</comment>
<evidence type="ECO:0000313" key="2">
    <source>
        <dbReference type="EMBL" id="ROP38987.1"/>
    </source>
</evidence>
<feature type="transmembrane region" description="Helical" evidence="1">
    <location>
        <begin position="5"/>
        <end position="25"/>
    </location>
</feature>